<evidence type="ECO:0000313" key="5">
    <source>
        <dbReference type="EMBL" id="MBD2871922.1"/>
    </source>
</evidence>
<dbReference type="Proteomes" id="UP000632125">
    <property type="component" value="Unassembled WGS sequence"/>
</dbReference>
<keyword evidence="3" id="KW-0804">Transcription</keyword>
<keyword evidence="6" id="KW-1185">Reference proteome</keyword>
<keyword evidence="2" id="KW-0238">DNA-binding</keyword>
<dbReference type="PRINTS" id="PR00598">
    <property type="entry name" value="HTHMARR"/>
</dbReference>
<dbReference type="SMART" id="SM00347">
    <property type="entry name" value="HTH_MARR"/>
    <property type="match status" value="1"/>
</dbReference>
<dbReference type="AlphaFoldDB" id="A0A927H8U0"/>
<gene>
    <name evidence="5" type="ORF">IDH41_25415</name>
</gene>
<comment type="caution">
    <text evidence="5">The sequence shown here is derived from an EMBL/GenBank/DDBJ whole genome shotgun (WGS) entry which is preliminary data.</text>
</comment>
<dbReference type="InterPro" id="IPR036390">
    <property type="entry name" value="WH_DNA-bd_sf"/>
</dbReference>
<accession>A0A927H8U0</accession>
<dbReference type="GO" id="GO:0003700">
    <property type="term" value="F:DNA-binding transcription factor activity"/>
    <property type="evidence" value="ECO:0007669"/>
    <property type="project" value="InterPro"/>
</dbReference>
<organism evidence="5 6">
    <name type="scientific">Paenibacillus arenilitoris</name>
    <dbReference type="NCBI Taxonomy" id="2772299"/>
    <lineage>
        <taxon>Bacteria</taxon>
        <taxon>Bacillati</taxon>
        <taxon>Bacillota</taxon>
        <taxon>Bacilli</taxon>
        <taxon>Bacillales</taxon>
        <taxon>Paenibacillaceae</taxon>
        <taxon>Paenibacillus</taxon>
    </lineage>
</organism>
<dbReference type="PANTHER" id="PTHR42756">
    <property type="entry name" value="TRANSCRIPTIONAL REGULATOR, MARR"/>
    <property type="match status" value="1"/>
</dbReference>
<dbReference type="InterPro" id="IPR000835">
    <property type="entry name" value="HTH_MarR-typ"/>
</dbReference>
<dbReference type="InterPro" id="IPR036388">
    <property type="entry name" value="WH-like_DNA-bd_sf"/>
</dbReference>
<name>A0A927H8U0_9BACL</name>
<dbReference type="EMBL" id="JACXIY010000038">
    <property type="protein sequence ID" value="MBD2871922.1"/>
    <property type="molecule type" value="Genomic_DNA"/>
</dbReference>
<feature type="domain" description="HTH marR-type" evidence="4">
    <location>
        <begin position="1"/>
        <end position="134"/>
    </location>
</feature>
<dbReference type="SUPFAM" id="SSF46785">
    <property type="entry name" value="Winged helix' DNA-binding domain"/>
    <property type="match status" value="1"/>
</dbReference>
<dbReference type="GO" id="GO:0003677">
    <property type="term" value="F:DNA binding"/>
    <property type="evidence" value="ECO:0007669"/>
    <property type="project" value="UniProtKB-KW"/>
</dbReference>
<evidence type="ECO:0000259" key="4">
    <source>
        <dbReference type="PROSITE" id="PS50995"/>
    </source>
</evidence>
<protein>
    <submittedName>
        <fullName evidence="5">MarR family transcriptional regulator</fullName>
    </submittedName>
</protein>
<proteinExistence type="predicted"/>
<dbReference type="PROSITE" id="PS50995">
    <property type="entry name" value="HTH_MARR_2"/>
    <property type="match status" value="1"/>
</dbReference>
<reference evidence="5" key="1">
    <citation type="submission" date="2020-09" db="EMBL/GenBank/DDBJ databases">
        <title>A novel bacterium of genus Paenibacillus, isolated from South China Sea.</title>
        <authorList>
            <person name="Huang H."/>
            <person name="Mo K."/>
            <person name="Hu Y."/>
        </authorList>
    </citation>
    <scope>NUCLEOTIDE SEQUENCE</scope>
    <source>
        <strain evidence="5">IB182493</strain>
    </source>
</reference>
<evidence type="ECO:0000256" key="3">
    <source>
        <dbReference type="ARBA" id="ARBA00023163"/>
    </source>
</evidence>
<evidence type="ECO:0000256" key="2">
    <source>
        <dbReference type="ARBA" id="ARBA00023125"/>
    </source>
</evidence>
<dbReference type="PANTHER" id="PTHR42756:SF1">
    <property type="entry name" value="TRANSCRIPTIONAL REPRESSOR OF EMRAB OPERON"/>
    <property type="match status" value="1"/>
</dbReference>
<keyword evidence="1" id="KW-0805">Transcription regulation</keyword>
<sequence>MEQLLELFLHNGLRPLGNLSETNELERKVNRSELTALVLLYYRGQLTMSALASGLGVPLSTTTSLVQRLVRKGLAERTQSTLDQRIMNVELTADGRELALQAKSIMENMLARVQAALSQEELEQFLVLAVKVGKALQQGNDQQASGRKDGKLRKIAIDD</sequence>
<evidence type="ECO:0000256" key="1">
    <source>
        <dbReference type="ARBA" id="ARBA00023015"/>
    </source>
</evidence>
<dbReference type="Gene3D" id="1.10.10.10">
    <property type="entry name" value="Winged helix-like DNA-binding domain superfamily/Winged helix DNA-binding domain"/>
    <property type="match status" value="1"/>
</dbReference>
<dbReference type="Pfam" id="PF01047">
    <property type="entry name" value="MarR"/>
    <property type="match status" value="1"/>
</dbReference>
<evidence type="ECO:0000313" key="6">
    <source>
        <dbReference type="Proteomes" id="UP000632125"/>
    </source>
</evidence>